<organism evidence="1 2">
    <name type="scientific">Trametes sanguinea</name>
    <dbReference type="NCBI Taxonomy" id="158606"/>
    <lineage>
        <taxon>Eukaryota</taxon>
        <taxon>Fungi</taxon>
        <taxon>Dikarya</taxon>
        <taxon>Basidiomycota</taxon>
        <taxon>Agaricomycotina</taxon>
        <taxon>Agaricomycetes</taxon>
        <taxon>Polyporales</taxon>
        <taxon>Polyporaceae</taxon>
        <taxon>Trametes</taxon>
    </lineage>
</organism>
<dbReference type="EMBL" id="JANSHE010003959">
    <property type="protein sequence ID" value="KAJ2982583.1"/>
    <property type="molecule type" value="Genomic_DNA"/>
</dbReference>
<reference evidence="1" key="1">
    <citation type="submission" date="2022-08" db="EMBL/GenBank/DDBJ databases">
        <title>Genome Sequence of Pycnoporus sanguineus.</title>
        <authorList>
            <person name="Buettner E."/>
        </authorList>
    </citation>
    <scope>NUCLEOTIDE SEQUENCE</scope>
    <source>
        <strain evidence="1">CG-C14</strain>
    </source>
</reference>
<gene>
    <name evidence="1" type="ORF">NUW54_g10734</name>
</gene>
<evidence type="ECO:0000313" key="2">
    <source>
        <dbReference type="Proteomes" id="UP001144978"/>
    </source>
</evidence>
<keyword evidence="2" id="KW-1185">Reference proteome</keyword>
<sequence>MSYGGLEPSELRLNAPEESDELEAAALLSSSEDASQRAERSPEARRLLLRLGLSFFLFGLINNGAYS</sequence>
<accession>A0ACC1NUX1</accession>
<protein>
    <submittedName>
        <fullName evidence="1">Uncharacterized protein</fullName>
    </submittedName>
</protein>
<dbReference type="Proteomes" id="UP001144978">
    <property type="component" value="Unassembled WGS sequence"/>
</dbReference>
<name>A0ACC1NUX1_9APHY</name>
<comment type="caution">
    <text evidence="1">The sequence shown here is derived from an EMBL/GenBank/DDBJ whole genome shotgun (WGS) entry which is preliminary data.</text>
</comment>
<proteinExistence type="predicted"/>
<evidence type="ECO:0000313" key="1">
    <source>
        <dbReference type="EMBL" id="KAJ2982583.1"/>
    </source>
</evidence>